<sequence>MTTIAEMSREYSVKKFDLQADYSYFFFHASPMDRRELSKLLMIRLIFKITQNKKYRAKFHKVQQETLLL</sequence>
<dbReference type="EMBL" id="AKWF02000023">
    <property type="protein sequence ID" value="EMO64743.1"/>
    <property type="molecule type" value="Genomic_DNA"/>
</dbReference>
<evidence type="ECO:0000313" key="1">
    <source>
        <dbReference type="EMBL" id="EMO64743.1"/>
    </source>
</evidence>
<proteinExistence type="predicted"/>
<protein>
    <submittedName>
        <fullName evidence="1">Uncharacterized protein</fullName>
    </submittedName>
</protein>
<organism evidence="1 2">
    <name type="scientific">Leptospira borgpetersenii serovar Pomona str. 200901868</name>
    <dbReference type="NCBI Taxonomy" id="1192866"/>
    <lineage>
        <taxon>Bacteria</taxon>
        <taxon>Pseudomonadati</taxon>
        <taxon>Spirochaetota</taxon>
        <taxon>Spirochaetia</taxon>
        <taxon>Leptospirales</taxon>
        <taxon>Leptospiraceae</taxon>
        <taxon>Leptospira</taxon>
    </lineage>
</organism>
<gene>
    <name evidence="1" type="ORF">LEP1GSC133_3076</name>
</gene>
<name>M6WSI8_LEPBO</name>
<evidence type="ECO:0000313" key="2">
    <source>
        <dbReference type="Proteomes" id="UP000012159"/>
    </source>
</evidence>
<dbReference type="Proteomes" id="UP000012159">
    <property type="component" value="Unassembled WGS sequence"/>
</dbReference>
<reference evidence="1 2" key="1">
    <citation type="submission" date="2013-01" db="EMBL/GenBank/DDBJ databases">
        <authorList>
            <person name="Harkins D.M."/>
            <person name="Durkin A.S."/>
            <person name="Brinkac L.M."/>
            <person name="Haft D.H."/>
            <person name="Selengut J.D."/>
            <person name="Sanka R."/>
            <person name="DePew J."/>
            <person name="Purushe J."/>
            <person name="Picardeau M."/>
            <person name="Werts C."/>
            <person name="Goarant C."/>
            <person name="Vinetz J.M."/>
            <person name="Sutton G.G."/>
            <person name="Nierman W.C."/>
            <person name="Fouts D.E."/>
        </authorList>
    </citation>
    <scope>NUCLEOTIDE SEQUENCE [LARGE SCALE GENOMIC DNA]</scope>
    <source>
        <strain evidence="1 2">200901868</strain>
    </source>
</reference>
<dbReference type="AlphaFoldDB" id="M6WSI8"/>
<comment type="caution">
    <text evidence="1">The sequence shown here is derived from an EMBL/GenBank/DDBJ whole genome shotgun (WGS) entry which is preliminary data.</text>
</comment>
<accession>M6WSI8</accession>